<dbReference type="InterPro" id="IPR041677">
    <property type="entry name" value="DNA2/NAM7_AAA_11"/>
</dbReference>
<accession>A0A1E3ANW0</accession>
<dbReference type="InterPro" id="IPR027417">
    <property type="entry name" value="P-loop_NTPase"/>
</dbReference>
<dbReference type="GO" id="GO:0003678">
    <property type="term" value="F:DNA helicase activity"/>
    <property type="evidence" value="ECO:0007669"/>
    <property type="project" value="UniProtKB-ARBA"/>
</dbReference>
<keyword evidence="6" id="KW-0175">Coiled coil</keyword>
<name>A0A1E3ANW0_9FIRM</name>
<protein>
    <submittedName>
        <fullName evidence="9">Viral (Superfamily 1) RNA helicase</fullName>
    </submittedName>
</protein>
<proteinExistence type="inferred from homology"/>
<dbReference type="Proteomes" id="UP000095003">
    <property type="component" value="Unassembled WGS sequence"/>
</dbReference>
<keyword evidence="5" id="KW-0067">ATP-binding</keyword>
<dbReference type="GO" id="GO:0016787">
    <property type="term" value="F:hydrolase activity"/>
    <property type="evidence" value="ECO:0007669"/>
    <property type="project" value="UniProtKB-KW"/>
</dbReference>
<dbReference type="Pfam" id="PF13086">
    <property type="entry name" value="AAA_11"/>
    <property type="match status" value="2"/>
</dbReference>
<dbReference type="Gene3D" id="3.40.50.300">
    <property type="entry name" value="P-loop containing nucleotide triphosphate hydrolases"/>
    <property type="match status" value="3"/>
</dbReference>
<feature type="region of interest" description="Disordered" evidence="7">
    <location>
        <begin position="534"/>
        <end position="553"/>
    </location>
</feature>
<feature type="coiled-coil region" evidence="6">
    <location>
        <begin position="654"/>
        <end position="681"/>
    </location>
</feature>
<evidence type="ECO:0000313" key="10">
    <source>
        <dbReference type="Proteomes" id="UP000095003"/>
    </source>
</evidence>
<sequence length="1274" mass="146333">MVKNMGDINNLISYFCEYDFYNNILSAEIRDKRAIDVLLENCKFPFLSAKMAERKAEQILQILSSKLPLNKKQEGKNLIREYVDHRISLQDLFQRLPFTTQKFLGQAKEEVNKIENNHIFYIFYPVYLNRRKHTQQPLFTFTCERMEDSYRIQKVYANKNILTLLLAQKNDMELTDARILYEKQIDEMSAAVDALHPEENILNLYQTVSGEFRHIFGTQLQACQVSGDWQMLEKALVSFASQDAVIENCFRDEMETMERFYSQDGILPETVQQYMGISGKSTEDISGISFHGSHLGSYQAEYPVNRKQWELVQMAEKSTLLCVEGPPGTGKTTLLKELIADTLVKKADALLEVWDKPWIDMGAEGKKIKCSPLAGKNPYSIVISSTNNKAIDNIGLELLREVAFFSECAGEIETDGAKCAGILCARLGNSGNIEDFYNSFFRPFCDFLENKEITQKEAEAVKEHYMELRTKMDRTSRKMTEFISLREKFEDCSSLKELWEKQQYIEKEFSKTAAKIKEEEKNYSDCLNETAELKRKNNEAEQEKSRLAKQKEESEKQLSALYSDLEEYESITGVKKMFIFLFPAAGEVKKKYGSAQQIRDMIYDRKKQHESLDGRMNELVMEAARSKERQGIQEKEAAAIQTELLKNKSHSENVRKEQQILEAYLKLLSMLEQELEISAEQCLKAEAFMFFSCPRIITMRNQLFMASLSLFESYVLRNKEPVLENLNILLTAQERGDGGAFYNWCRALYNGDAAYKEEKAALVRMLWETFFLCFPVVTTTLHSFRKTTFPMIPGLFDMLLIDESGQIVPYYALAPLYRAGRAVFVGDVNQIEPIKSVPSSLLEKKYTDLLGEDCYERFCLDAASAQSYAAKASDFFEMVGDIRQGVILTEHRRCEPAIMAFSNKYVYNHVLELVGTDDNRKLFGSNLTAFDIRGFKAAQHYNIAEIQACQEIVRIFVREYGEEVKKDIGIITPFSKQAEMLRKSIPGVETGTVHVFQGAEKKYILFSCVIDTAENDSGLCNFIGGKCNLLNVAFSRAKKQFIFVGNLSAAQGKNNYLKKAVDVIRESGKIYSLFDTDRLSGENMLWDENVIHILSGEQKLAEEDEIGRYLKEVIPHNIIDTPRLHNEILNEMVLRAAQSIQIISPWIGRNVVTDRMLEAIRDKVENEIQVRIIFGYKAEECSLEDIDKLVQQDIPWEKEASADVIRKLRILLGDGLKYEPPTHIKLLMVDDRYLFIGSLNWLYNSGKTAQKEISCLITNSDTIQYVKERFLNQR</sequence>
<feature type="domain" description="PLD phosphodiesterase" evidence="8">
    <location>
        <begin position="1218"/>
        <end position="1245"/>
    </location>
</feature>
<evidence type="ECO:0000256" key="2">
    <source>
        <dbReference type="ARBA" id="ARBA00022741"/>
    </source>
</evidence>
<dbReference type="InterPro" id="IPR001736">
    <property type="entry name" value="PLipase_D/transphosphatidylase"/>
</dbReference>
<dbReference type="PATRIC" id="fig|1432052.3.peg.5292"/>
<comment type="caution">
    <text evidence="9">The sequence shown here is derived from an EMBL/GenBank/DDBJ whole genome shotgun (WGS) entry which is preliminary data.</text>
</comment>
<keyword evidence="3" id="KW-0378">Hydrolase</keyword>
<dbReference type="InterPro" id="IPR025202">
    <property type="entry name" value="PLD-like_dom"/>
</dbReference>
<dbReference type="Pfam" id="PF13091">
    <property type="entry name" value="PLDc_2"/>
    <property type="match status" value="1"/>
</dbReference>
<evidence type="ECO:0000256" key="6">
    <source>
        <dbReference type="SAM" id="Coils"/>
    </source>
</evidence>
<dbReference type="PANTHER" id="PTHR43788:SF8">
    <property type="entry name" value="DNA-BINDING PROTEIN SMUBP-2"/>
    <property type="match status" value="1"/>
</dbReference>
<organism evidence="9 10">
    <name type="scientific">Eisenbergiella tayi</name>
    <dbReference type="NCBI Taxonomy" id="1432052"/>
    <lineage>
        <taxon>Bacteria</taxon>
        <taxon>Bacillati</taxon>
        <taxon>Bacillota</taxon>
        <taxon>Clostridia</taxon>
        <taxon>Lachnospirales</taxon>
        <taxon>Lachnospiraceae</taxon>
        <taxon>Eisenbergiella</taxon>
    </lineage>
</organism>
<comment type="similarity">
    <text evidence="1">Belongs to the DNA2/NAM7 helicase family.</text>
</comment>
<reference evidence="9 10" key="1">
    <citation type="submission" date="2016-07" db="EMBL/GenBank/DDBJ databases">
        <title>Characterization of isolates of Eisenbergiella tayi derived from blood cultures, using whole genome sequencing.</title>
        <authorList>
            <person name="Burdz T."/>
            <person name="Wiebe D."/>
            <person name="Huynh C."/>
            <person name="Bernard K."/>
        </authorList>
    </citation>
    <scope>NUCLEOTIDE SEQUENCE [LARGE SCALE GENOMIC DNA]</scope>
    <source>
        <strain evidence="9 10">NML 120489</strain>
    </source>
</reference>
<keyword evidence="2" id="KW-0547">Nucleotide-binding</keyword>
<dbReference type="PROSITE" id="PS50035">
    <property type="entry name" value="PLD"/>
    <property type="match status" value="1"/>
</dbReference>
<dbReference type="SUPFAM" id="SSF56024">
    <property type="entry name" value="Phospholipase D/nuclease"/>
    <property type="match status" value="1"/>
</dbReference>
<dbReference type="SUPFAM" id="SSF52540">
    <property type="entry name" value="P-loop containing nucleoside triphosphate hydrolases"/>
    <property type="match status" value="1"/>
</dbReference>
<dbReference type="InterPro" id="IPR041679">
    <property type="entry name" value="DNA2/NAM7-like_C"/>
</dbReference>
<feature type="coiled-coil region" evidence="6">
    <location>
        <begin position="451"/>
        <end position="478"/>
    </location>
</feature>
<evidence type="ECO:0000256" key="4">
    <source>
        <dbReference type="ARBA" id="ARBA00022806"/>
    </source>
</evidence>
<dbReference type="Pfam" id="PF13087">
    <property type="entry name" value="AAA_12"/>
    <property type="match status" value="1"/>
</dbReference>
<dbReference type="GO" id="GO:0006793">
    <property type="term" value="P:phosphorus metabolic process"/>
    <property type="evidence" value="ECO:0007669"/>
    <property type="project" value="UniProtKB-ARBA"/>
</dbReference>
<dbReference type="EMBL" id="MCGI01000004">
    <property type="protein sequence ID" value="ODM10403.1"/>
    <property type="molecule type" value="Genomic_DNA"/>
</dbReference>
<evidence type="ECO:0000256" key="1">
    <source>
        <dbReference type="ARBA" id="ARBA00007913"/>
    </source>
</evidence>
<dbReference type="InterPro" id="IPR050534">
    <property type="entry name" value="Coronavir_polyprotein_1ab"/>
</dbReference>
<dbReference type="PANTHER" id="PTHR43788">
    <property type="entry name" value="DNA2/NAM7 HELICASE FAMILY MEMBER"/>
    <property type="match status" value="1"/>
</dbReference>
<dbReference type="Gene3D" id="3.30.870.10">
    <property type="entry name" value="Endonuclease Chain A"/>
    <property type="match status" value="1"/>
</dbReference>
<evidence type="ECO:0000313" key="9">
    <source>
        <dbReference type="EMBL" id="ODM10403.1"/>
    </source>
</evidence>
<dbReference type="AlphaFoldDB" id="A0A1E3ANW0"/>
<evidence type="ECO:0000256" key="3">
    <source>
        <dbReference type="ARBA" id="ARBA00022801"/>
    </source>
</evidence>
<evidence type="ECO:0000259" key="8">
    <source>
        <dbReference type="PROSITE" id="PS50035"/>
    </source>
</evidence>
<keyword evidence="4 9" id="KW-0347">Helicase</keyword>
<dbReference type="RefSeq" id="WP_069158553.1">
    <property type="nucleotide sequence ID" value="NZ_DBFYTC010000084.1"/>
</dbReference>
<evidence type="ECO:0000256" key="5">
    <source>
        <dbReference type="ARBA" id="ARBA00022840"/>
    </source>
</evidence>
<dbReference type="GeneID" id="93301608"/>
<gene>
    <name evidence="9" type="ORF">BEH84_04775</name>
</gene>
<dbReference type="CDD" id="cd18808">
    <property type="entry name" value="SF1_C_Upf1"/>
    <property type="match status" value="1"/>
</dbReference>
<dbReference type="InterPro" id="IPR047187">
    <property type="entry name" value="SF1_C_Upf1"/>
</dbReference>
<dbReference type="GO" id="GO:0005524">
    <property type="term" value="F:ATP binding"/>
    <property type="evidence" value="ECO:0007669"/>
    <property type="project" value="UniProtKB-KW"/>
</dbReference>
<evidence type="ECO:0000256" key="7">
    <source>
        <dbReference type="SAM" id="MobiDB-lite"/>
    </source>
</evidence>